<feature type="non-terminal residue" evidence="13">
    <location>
        <position position="299"/>
    </location>
</feature>
<evidence type="ECO:0000313" key="13">
    <source>
        <dbReference type="EMBL" id="KAK2703645.1"/>
    </source>
</evidence>
<dbReference type="InterPro" id="IPR027791">
    <property type="entry name" value="Galactosyl_T_C"/>
</dbReference>
<dbReference type="Pfam" id="PF02709">
    <property type="entry name" value="Glyco_transf_7C"/>
    <property type="match status" value="1"/>
</dbReference>
<dbReference type="InterPro" id="IPR003859">
    <property type="entry name" value="Galactosyl_T"/>
</dbReference>
<evidence type="ECO:0000256" key="10">
    <source>
        <dbReference type="ARBA" id="ARBA00023180"/>
    </source>
</evidence>
<evidence type="ECO:0000256" key="2">
    <source>
        <dbReference type="ARBA" id="ARBA00004922"/>
    </source>
</evidence>
<keyword evidence="7" id="KW-0735">Signal-anchor</keyword>
<evidence type="ECO:0000256" key="6">
    <source>
        <dbReference type="ARBA" id="ARBA00022692"/>
    </source>
</evidence>
<keyword evidence="6" id="KW-0812">Transmembrane</keyword>
<dbReference type="InterPro" id="IPR027995">
    <property type="entry name" value="Galactosyl_T_N"/>
</dbReference>
<dbReference type="PANTHER" id="PTHR19300:SF30">
    <property type="entry name" value="BETA-1,4-GALACTOSYLTRANSFERASE 7"/>
    <property type="match status" value="1"/>
</dbReference>
<accession>A0AA88H373</accession>
<comment type="similarity">
    <text evidence="3">Belongs to the glycosyltransferase 7 family.</text>
</comment>
<protein>
    <submittedName>
        <fullName evidence="13">Uncharacterized protein</fullName>
    </submittedName>
</protein>
<evidence type="ECO:0000256" key="5">
    <source>
        <dbReference type="ARBA" id="ARBA00022679"/>
    </source>
</evidence>
<evidence type="ECO:0000313" key="14">
    <source>
        <dbReference type="Proteomes" id="UP001187531"/>
    </source>
</evidence>
<dbReference type="SUPFAM" id="SSF53448">
    <property type="entry name" value="Nucleotide-diphospho-sugar transferases"/>
    <property type="match status" value="1"/>
</dbReference>
<dbReference type="PANTHER" id="PTHR19300">
    <property type="entry name" value="BETA-1,4-GALACTOSYLTRANSFERASE"/>
    <property type="match status" value="1"/>
</dbReference>
<evidence type="ECO:0000259" key="11">
    <source>
        <dbReference type="Pfam" id="PF02709"/>
    </source>
</evidence>
<dbReference type="GO" id="GO:0046525">
    <property type="term" value="F:xylosylprotein 4-beta-galactosyltransferase activity"/>
    <property type="evidence" value="ECO:0007669"/>
    <property type="project" value="TreeGrafter"/>
</dbReference>
<dbReference type="AlphaFoldDB" id="A0AA88H373"/>
<evidence type="ECO:0000256" key="9">
    <source>
        <dbReference type="ARBA" id="ARBA00023136"/>
    </source>
</evidence>
<keyword evidence="9" id="KW-0472">Membrane</keyword>
<dbReference type="Gene3D" id="3.90.550.10">
    <property type="entry name" value="Spore Coat Polysaccharide Biosynthesis Protein SpsA, Chain A"/>
    <property type="match status" value="1"/>
</dbReference>
<evidence type="ECO:0000256" key="7">
    <source>
        <dbReference type="ARBA" id="ARBA00022968"/>
    </source>
</evidence>
<dbReference type="GO" id="GO:0005794">
    <property type="term" value="C:Golgi apparatus"/>
    <property type="evidence" value="ECO:0007669"/>
    <property type="project" value="TreeGrafter"/>
</dbReference>
<dbReference type="PRINTS" id="PR02050">
    <property type="entry name" value="B14GALTRFASE"/>
</dbReference>
<keyword evidence="10" id="KW-0325">Glycoprotein</keyword>
<evidence type="ECO:0000256" key="8">
    <source>
        <dbReference type="ARBA" id="ARBA00022989"/>
    </source>
</evidence>
<dbReference type="Pfam" id="PF13733">
    <property type="entry name" value="Glyco_transf_7N"/>
    <property type="match status" value="1"/>
</dbReference>
<sequence length="299" mass="34309">SSAKDMSIPCTKIVCPPCLNERKDVISTESEVIPKPSHKLALIVPVRDRLEELLEFIPYMKKFLGNQGVTSEILVINQGDGYRFNRASLINSGFRLMKQHCPDCDYFAMHDVDLLPLNPELKYSYPEHGPLHLAAPHLHPKYHYDKFVGGILLLTISQFELVNGMSNRYWGWGLEDDEFYVRLKQANITIQRPGNLTTDSTNTFKHMHNARVRKRDYRYCYDQKKASLRRDYDSGVNNVNFKVVGQYSVTSNGESATLFNIHLECDRTFSPWCLCPEDIPKPKNVTSKSGKVKQPHKIS</sequence>
<evidence type="ECO:0000256" key="4">
    <source>
        <dbReference type="ARBA" id="ARBA00022676"/>
    </source>
</evidence>
<keyword evidence="5" id="KW-0808">Transferase</keyword>
<dbReference type="Proteomes" id="UP001187531">
    <property type="component" value="Unassembled WGS sequence"/>
</dbReference>
<keyword evidence="14" id="KW-1185">Reference proteome</keyword>
<keyword evidence="4" id="KW-0328">Glycosyltransferase</keyword>
<evidence type="ECO:0000259" key="12">
    <source>
        <dbReference type="Pfam" id="PF13733"/>
    </source>
</evidence>
<gene>
    <name evidence="13" type="ORF">QYM36_017943</name>
</gene>
<comment type="subcellular location">
    <subcellularLocation>
        <location evidence="1">Membrane</location>
        <topology evidence="1">Single-pass type II membrane protein</topology>
    </subcellularLocation>
</comment>
<organism evidence="13 14">
    <name type="scientific">Artemia franciscana</name>
    <name type="common">Brine shrimp</name>
    <name type="synonym">Artemia sanfranciscana</name>
    <dbReference type="NCBI Taxonomy" id="6661"/>
    <lineage>
        <taxon>Eukaryota</taxon>
        <taxon>Metazoa</taxon>
        <taxon>Ecdysozoa</taxon>
        <taxon>Arthropoda</taxon>
        <taxon>Crustacea</taxon>
        <taxon>Branchiopoda</taxon>
        <taxon>Anostraca</taxon>
        <taxon>Artemiidae</taxon>
        <taxon>Artemia</taxon>
    </lineage>
</organism>
<feature type="domain" description="Galactosyltransferase C-terminal" evidence="11">
    <location>
        <begin position="130"/>
        <end position="206"/>
    </location>
</feature>
<dbReference type="GO" id="GO:0005975">
    <property type="term" value="P:carbohydrate metabolic process"/>
    <property type="evidence" value="ECO:0007669"/>
    <property type="project" value="InterPro"/>
</dbReference>
<comment type="pathway">
    <text evidence="2">Protein modification; protein glycosylation.</text>
</comment>
<dbReference type="GO" id="GO:0030166">
    <property type="term" value="P:proteoglycan biosynthetic process"/>
    <property type="evidence" value="ECO:0007669"/>
    <property type="project" value="TreeGrafter"/>
</dbReference>
<evidence type="ECO:0000256" key="1">
    <source>
        <dbReference type="ARBA" id="ARBA00004606"/>
    </source>
</evidence>
<keyword evidence="8" id="KW-1133">Transmembrane helix</keyword>
<proteinExistence type="inferred from homology"/>
<comment type="caution">
    <text evidence="13">The sequence shown here is derived from an EMBL/GenBank/DDBJ whole genome shotgun (WGS) entry which is preliminary data.</text>
</comment>
<dbReference type="GO" id="GO:0016020">
    <property type="term" value="C:membrane"/>
    <property type="evidence" value="ECO:0007669"/>
    <property type="project" value="UniProtKB-SubCell"/>
</dbReference>
<dbReference type="InterPro" id="IPR029044">
    <property type="entry name" value="Nucleotide-diphossugar_trans"/>
</dbReference>
<dbReference type="EMBL" id="JAVRJZ010000081">
    <property type="protein sequence ID" value="KAK2703645.1"/>
    <property type="molecule type" value="Genomic_DNA"/>
</dbReference>
<name>A0AA88H373_ARTSF</name>
<reference evidence="13" key="1">
    <citation type="submission" date="2023-07" db="EMBL/GenBank/DDBJ databases">
        <title>Chromosome-level genome assembly of Artemia franciscana.</title>
        <authorList>
            <person name="Jo E."/>
        </authorList>
    </citation>
    <scope>NUCLEOTIDE SEQUENCE</scope>
    <source>
        <tissue evidence="13">Whole body</tissue>
    </source>
</reference>
<evidence type="ECO:0000256" key="3">
    <source>
        <dbReference type="ARBA" id="ARBA00005735"/>
    </source>
</evidence>
<feature type="domain" description="Galactosyltransferase N-terminal" evidence="12">
    <location>
        <begin position="35"/>
        <end position="123"/>
    </location>
</feature>